<reference evidence="4 5" key="1">
    <citation type="submission" date="2018-06" db="EMBL/GenBank/DDBJ databases">
        <title>Genomic Encyclopedia of Type Strains, Phase IV (KMG-IV): sequencing the most valuable type-strain genomes for metagenomic binning, comparative biology and taxonomic classification.</title>
        <authorList>
            <person name="Goeker M."/>
        </authorList>
    </citation>
    <scope>NUCLEOTIDE SEQUENCE [LARGE SCALE GENOMIC DNA]</scope>
    <source>
        <strain evidence="4 5">DSM 18048</strain>
    </source>
</reference>
<keyword evidence="1 4" id="KW-0808">Transferase</keyword>
<comment type="caution">
    <text evidence="4">The sequence shown here is derived from an EMBL/GenBank/DDBJ whole genome shotgun (WGS) entry which is preliminary data.</text>
</comment>
<evidence type="ECO:0000313" key="5">
    <source>
        <dbReference type="Proteomes" id="UP000248326"/>
    </source>
</evidence>
<accession>A0A318S4G8</accession>
<dbReference type="AlphaFoldDB" id="A0A318S4G8"/>
<keyword evidence="2" id="KW-0012">Acyltransferase</keyword>
<dbReference type="CDD" id="cd04301">
    <property type="entry name" value="NAT_SF"/>
    <property type="match status" value="1"/>
</dbReference>
<feature type="domain" description="N-acetyltransferase" evidence="3">
    <location>
        <begin position="1"/>
        <end position="182"/>
    </location>
</feature>
<proteinExistence type="predicted"/>
<evidence type="ECO:0000259" key="3">
    <source>
        <dbReference type="PROSITE" id="PS51186"/>
    </source>
</evidence>
<evidence type="ECO:0000256" key="1">
    <source>
        <dbReference type="ARBA" id="ARBA00022679"/>
    </source>
</evidence>
<gene>
    <name evidence="4" type="ORF">DES52_111132</name>
</gene>
<evidence type="ECO:0000256" key="2">
    <source>
        <dbReference type="ARBA" id="ARBA00023315"/>
    </source>
</evidence>
<dbReference type="InterPro" id="IPR000182">
    <property type="entry name" value="GNAT_dom"/>
</dbReference>
<dbReference type="PROSITE" id="PS51186">
    <property type="entry name" value="GNAT"/>
    <property type="match status" value="1"/>
</dbReference>
<dbReference type="Proteomes" id="UP000248326">
    <property type="component" value="Unassembled WGS sequence"/>
</dbReference>
<dbReference type="OrthoDB" id="5319888at2"/>
<dbReference type="PANTHER" id="PTHR43877">
    <property type="entry name" value="AMINOALKYLPHOSPHONATE N-ACETYLTRANSFERASE-RELATED-RELATED"/>
    <property type="match status" value="1"/>
</dbReference>
<dbReference type="Gene3D" id="3.40.630.30">
    <property type="match status" value="1"/>
</dbReference>
<name>A0A318S4G8_9DEIO</name>
<sequence length="182" mass="19847">MIRPATPTDAFFAAPLIQETIGDIGLALTGARRNEEAEPIIAAFFRQPANRLSFENTFVAELGGRPAGLLIAYDGARAHDLDAPFRERLRTLGLRNHIDSETSAGEFYLDTIVVQAAHRGRGLAKRLILAAEEEARTLGLPTALLVSPSNTVAWNLYRSVGYEEDARVTVAGHAYAHLVKRP</sequence>
<dbReference type="InterPro" id="IPR050832">
    <property type="entry name" value="Bact_Acetyltransf"/>
</dbReference>
<dbReference type="SUPFAM" id="SSF55729">
    <property type="entry name" value="Acyl-CoA N-acyltransferases (Nat)"/>
    <property type="match status" value="1"/>
</dbReference>
<organism evidence="4 5">
    <name type="scientific">Deinococcus yavapaiensis KR-236</name>
    <dbReference type="NCBI Taxonomy" id="694435"/>
    <lineage>
        <taxon>Bacteria</taxon>
        <taxon>Thermotogati</taxon>
        <taxon>Deinococcota</taxon>
        <taxon>Deinococci</taxon>
        <taxon>Deinococcales</taxon>
        <taxon>Deinococcaceae</taxon>
        <taxon>Deinococcus</taxon>
    </lineage>
</organism>
<dbReference type="InterPro" id="IPR016181">
    <property type="entry name" value="Acyl_CoA_acyltransferase"/>
</dbReference>
<dbReference type="Pfam" id="PF00583">
    <property type="entry name" value="Acetyltransf_1"/>
    <property type="match status" value="1"/>
</dbReference>
<protein>
    <submittedName>
        <fullName evidence="4">Acetyltransferase (GNAT) family protein</fullName>
    </submittedName>
</protein>
<dbReference type="EMBL" id="QJSX01000011">
    <property type="protein sequence ID" value="PYE52960.1"/>
    <property type="molecule type" value="Genomic_DNA"/>
</dbReference>
<keyword evidence="5" id="KW-1185">Reference proteome</keyword>
<dbReference type="GO" id="GO:0016747">
    <property type="term" value="F:acyltransferase activity, transferring groups other than amino-acyl groups"/>
    <property type="evidence" value="ECO:0007669"/>
    <property type="project" value="InterPro"/>
</dbReference>
<dbReference type="RefSeq" id="WP_110887531.1">
    <property type="nucleotide sequence ID" value="NZ_QJSX01000011.1"/>
</dbReference>
<evidence type="ECO:0000313" key="4">
    <source>
        <dbReference type="EMBL" id="PYE52960.1"/>
    </source>
</evidence>